<keyword evidence="1" id="KW-0378">Hydrolase</keyword>
<dbReference type="InterPro" id="IPR050378">
    <property type="entry name" value="Metallo-dep_Hydrolases_sf"/>
</dbReference>
<dbReference type="InterPro" id="IPR032466">
    <property type="entry name" value="Metal_Hydrolase"/>
</dbReference>
<organism evidence="1 2">
    <name type="scientific">Mycetohabitans rhizoxinica (strain DSM 19002 / CIP 109453 / HKI 454)</name>
    <name type="common">Paraburkholderia rhizoxinica</name>
    <dbReference type="NCBI Taxonomy" id="882378"/>
    <lineage>
        <taxon>Bacteria</taxon>
        <taxon>Pseudomonadati</taxon>
        <taxon>Pseudomonadota</taxon>
        <taxon>Betaproteobacteria</taxon>
        <taxon>Burkholderiales</taxon>
        <taxon>Burkholderiaceae</taxon>
        <taxon>Mycetohabitans</taxon>
    </lineage>
</organism>
<dbReference type="Proteomes" id="UP000007437">
    <property type="component" value="Plasmid pBRH01"/>
</dbReference>
<dbReference type="KEGG" id="brh:RBRH_04243"/>
<dbReference type="AlphaFoldDB" id="E5AUA5"/>
<geneLocation type="plasmid" evidence="1 2">
    <name>pBRH01</name>
</geneLocation>
<name>E5AUA5_MYCRK</name>
<dbReference type="eggNOG" id="COG0044">
    <property type="taxonomic scope" value="Bacteria"/>
</dbReference>
<dbReference type="SUPFAM" id="SSF51556">
    <property type="entry name" value="Metallo-dependent hydrolases"/>
    <property type="match status" value="1"/>
</dbReference>
<dbReference type="EMBL" id="FR687360">
    <property type="protein sequence ID" value="CBW76679.1"/>
    <property type="molecule type" value="Genomic_DNA"/>
</dbReference>
<gene>
    <name evidence="1" type="ordered locus">RBRH_04243</name>
</gene>
<keyword evidence="1" id="KW-0614">Plasmid</keyword>
<dbReference type="HOGENOM" id="CLU_1599637_0_0_4"/>
<dbReference type="EC" id="3.5.2.2" evidence="1"/>
<evidence type="ECO:0000313" key="1">
    <source>
        <dbReference type="EMBL" id="CBW76679.1"/>
    </source>
</evidence>
<dbReference type="PANTHER" id="PTHR11647:SF1">
    <property type="entry name" value="COLLAPSIN RESPONSE MEDIATOR PROTEIN"/>
    <property type="match status" value="1"/>
</dbReference>
<dbReference type="Gene3D" id="3.20.20.140">
    <property type="entry name" value="Metal-dependent hydrolases"/>
    <property type="match status" value="1"/>
</dbReference>
<accession>E5AUA5</accession>
<dbReference type="PANTHER" id="PTHR11647">
    <property type="entry name" value="HYDRANTOINASE/DIHYDROPYRIMIDINASE FAMILY MEMBER"/>
    <property type="match status" value="1"/>
</dbReference>
<sequence>MAILIRGGTLIDANQAWRADVLCTGSNEGGTIVQIGAELHAPAGATVIDAVSQYVMPGGIDPHTHMELPFMGTVASDDFYTGTAAGFAGGTTSIIDFVIPGPRQSLMDAFHQWRSWAEKAAADLWFPRCGHVVGRIRASRHGCTRARARRIQFQAFHGIQERNHGR</sequence>
<reference evidence="1 2" key="1">
    <citation type="journal article" date="2011" name="J. Bacteriol.">
        <title>Complete genome sequence of Burkholderia rhizoxinica, an endosymbiont of Rhizopus microsporus.</title>
        <authorList>
            <person name="Lackner G."/>
            <person name="Moebius N."/>
            <person name="Partida-Martinez L."/>
            <person name="Hertweck C."/>
        </authorList>
    </citation>
    <scope>NUCLEOTIDE SEQUENCE [LARGE SCALE GENOMIC DNA]</scope>
    <source>
        <strain evidence="2">DSM 19002 / CIP 109453 / HKI 454</strain>
        <plasmid evidence="1 2">pBRH01</plasmid>
    </source>
</reference>
<evidence type="ECO:0000313" key="2">
    <source>
        <dbReference type="Proteomes" id="UP000007437"/>
    </source>
</evidence>
<dbReference type="InterPro" id="IPR011059">
    <property type="entry name" value="Metal-dep_hydrolase_composite"/>
</dbReference>
<dbReference type="GO" id="GO:0005829">
    <property type="term" value="C:cytosol"/>
    <property type="evidence" value="ECO:0007669"/>
    <property type="project" value="TreeGrafter"/>
</dbReference>
<protein>
    <submittedName>
        <fullName evidence="1">Dihydropyrimidinase</fullName>
        <ecNumber evidence="1">3.5.2.2</ecNumber>
    </submittedName>
</protein>
<proteinExistence type="predicted"/>
<dbReference type="GO" id="GO:0004157">
    <property type="term" value="F:dihydropyrimidinase activity"/>
    <property type="evidence" value="ECO:0007669"/>
    <property type="project" value="UniProtKB-EC"/>
</dbReference>
<dbReference type="SUPFAM" id="SSF51338">
    <property type="entry name" value="Composite domain of metallo-dependent hydrolases"/>
    <property type="match status" value="1"/>
</dbReference>